<organism evidence="2 3">
    <name type="scientific">Araneus ventricosus</name>
    <name type="common">Orbweaver spider</name>
    <name type="synonym">Epeira ventricosa</name>
    <dbReference type="NCBI Taxonomy" id="182803"/>
    <lineage>
        <taxon>Eukaryota</taxon>
        <taxon>Metazoa</taxon>
        <taxon>Ecdysozoa</taxon>
        <taxon>Arthropoda</taxon>
        <taxon>Chelicerata</taxon>
        <taxon>Arachnida</taxon>
        <taxon>Araneae</taxon>
        <taxon>Araneomorphae</taxon>
        <taxon>Entelegynae</taxon>
        <taxon>Araneoidea</taxon>
        <taxon>Araneidae</taxon>
        <taxon>Araneus</taxon>
    </lineage>
</organism>
<proteinExistence type="predicted"/>
<name>A0A4Y2STR7_ARAVE</name>
<evidence type="ECO:0000313" key="3">
    <source>
        <dbReference type="Proteomes" id="UP000499080"/>
    </source>
</evidence>
<evidence type="ECO:0000313" key="2">
    <source>
        <dbReference type="EMBL" id="GBN91714.1"/>
    </source>
</evidence>
<gene>
    <name evidence="2" type="ORF">AVEN_242718_1</name>
</gene>
<comment type="caution">
    <text evidence="2">The sequence shown here is derived from an EMBL/GenBank/DDBJ whole genome shotgun (WGS) entry which is preliminary data.</text>
</comment>
<keyword evidence="3" id="KW-1185">Reference proteome</keyword>
<protein>
    <submittedName>
        <fullName evidence="2">Uncharacterized protein</fullName>
    </submittedName>
</protein>
<feature type="region of interest" description="Disordered" evidence="1">
    <location>
        <begin position="150"/>
        <end position="189"/>
    </location>
</feature>
<dbReference type="AlphaFoldDB" id="A0A4Y2STR7"/>
<sequence length="189" mass="21682">MAPRMGRKSSFSCALATASPGNPIKVAEFQRPKVKADHAPFFLQNRNKRGLFMDVFFSAGREASKRETPLKIEDLYLPPSFHPREASKRDILLKIKETRFPLFTPEKLPNYIPLKKRKHLSILSVSLFTPEKFLQNETPMKIEKTISSCSSFSPQRSFPNETPQNEETIFSPSPLFTPEKLFSPKRDTH</sequence>
<feature type="compositionally biased region" description="Low complexity" evidence="1">
    <location>
        <begin position="150"/>
        <end position="159"/>
    </location>
</feature>
<feature type="compositionally biased region" description="Polar residues" evidence="1">
    <location>
        <begin position="160"/>
        <end position="171"/>
    </location>
</feature>
<dbReference type="Proteomes" id="UP000499080">
    <property type="component" value="Unassembled WGS sequence"/>
</dbReference>
<accession>A0A4Y2STR7</accession>
<dbReference type="EMBL" id="BGPR01024027">
    <property type="protein sequence ID" value="GBN91714.1"/>
    <property type="molecule type" value="Genomic_DNA"/>
</dbReference>
<evidence type="ECO:0000256" key="1">
    <source>
        <dbReference type="SAM" id="MobiDB-lite"/>
    </source>
</evidence>
<reference evidence="2 3" key="1">
    <citation type="journal article" date="2019" name="Sci. Rep.">
        <title>Orb-weaving spider Araneus ventricosus genome elucidates the spidroin gene catalogue.</title>
        <authorList>
            <person name="Kono N."/>
            <person name="Nakamura H."/>
            <person name="Ohtoshi R."/>
            <person name="Moran D.A.P."/>
            <person name="Shinohara A."/>
            <person name="Yoshida Y."/>
            <person name="Fujiwara M."/>
            <person name="Mori M."/>
            <person name="Tomita M."/>
            <person name="Arakawa K."/>
        </authorList>
    </citation>
    <scope>NUCLEOTIDE SEQUENCE [LARGE SCALE GENOMIC DNA]</scope>
</reference>